<dbReference type="InterPro" id="IPR007183">
    <property type="entry name" value="UPF0280"/>
</dbReference>
<organism evidence="1">
    <name type="scientific">uncultured Desulfobacteraceae bacterium</name>
    <dbReference type="NCBI Taxonomy" id="218296"/>
    <lineage>
        <taxon>Bacteria</taxon>
        <taxon>Pseudomonadati</taxon>
        <taxon>Thermodesulfobacteriota</taxon>
        <taxon>Desulfobacteria</taxon>
        <taxon>Desulfobacterales</taxon>
        <taxon>Desulfobacteraceae</taxon>
        <taxon>environmental samples</taxon>
    </lineage>
</organism>
<dbReference type="EMBL" id="CAACVI010000001">
    <property type="protein sequence ID" value="VEN72746.1"/>
    <property type="molecule type" value="Genomic_DNA"/>
</dbReference>
<dbReference type="Gene3D" id="3.10.520.10">
    <property type="entry name" value="ApbE-like domains"/>
    <property type="match status" value="1"/>
</dbReference>
<accession>A0A484HE60</accession>
<dbReference type="InterPro" id="IPR003374">
    <property type="entry name" value="ApbE-like_sf"/>
</dbReference>
<reference evidence="1" key="1">
    <citation type="submission" date="2019-01" db="EMBL/GenBank/DDBJ databases">
        <authorList>
            <consortium name="Genoscope - CEA"/>
            <person name="William W."/>
        </authorList>
    </citation>
    <scope>NUCLEOTIDE SEQUENCE</scope>
    <source>
        <strain evidence="1">CR-1</strain>
    </source>
</reference>
<dbReference type="AlphaFoldDB" id="A0A484HE60"/>
<protein>
    <submittedName>
        <fullName evidence="1">Uncharacterized protein</fullName>
    </submittedName>
</protein>
<proteinExistence type="predicted"/>
<dbReference type="PIRSF" id="PIRSF006421">
    <property type="entry name" value="UCP006421"/>
    <property type="match status" value="1"/>
</dbReference>
<sequence length="245" mass="25891">MRKKKEERVYRRHARAAGLESFQVAVKETDLFISAERRLDTMARDLILERRGYIENYIRSRPEFVQSLLPLPMAGPAPEIVRRMIEASGKSGVGPMAAVAGAIAEEVGRGLLEKSRQVIVENGGDVFIKTDAVSTVGVFAGKSALSGRLGIRVDSSQAPVSVCASSGSLGHSKSMGKADAVCVISGSCALADAAATAIGNHVKTKSDLKRALDFGKTIPGVRGVLIIMDDKVGIWGDVKAAALDG</sequence>
<gene>
    <name evidence="1" type="ORF">EPICR_10245</name>
</gene>
<evidence type="ECO:0000313" key="1">
    <source>
        <dbReference type="EMBL" id="VEN72746.1"/>
    </source>
</evidence>
<dbReference type="NCBIfam" id="NF003323">
    <property type="entry name" value="PRK04334.1-3"/>
    <property type="match status" value="1"/>
</dbReference>
<name>A0A484HE60_9BACT</name>
<dbReference type="SUPFAM" id="SSF143631">
    <property type="entry name" value="ApbE-like"/>
    <property type="match status" value="1"/>
</dbReference>